<sequence>MNKEIRCEAITLSLPQIELAGISYGDATKPILLCLHGWLDNLNSFIPLVNELSLQGILSHYQIICIDWPGHGLSAHRPGIYPLHWVDYIYDLHATIAQLKLRNSSVSIIGHSLGGIIASAYNAAFANSIDKLVLIEALVPMFESEQNIRSRLVKGIEAQSRFARKQLSQSAKTVDINTAVSARHQLTKLDKPWCELITERNLRSTEVGFVWRSDPRLKLDSLYRLSFSQVEQLMNATGTPSLLVLGTDGYKQLKSLPPKAKRWFNDLKTVLLEGDHHLHMGSAEQVATQIRAFILN</sequence>
<evidence type="ECO:0000313" key="3">
    <source>
        <dbReference type="Proteomes" id="UP000291106"/>
    </source>
</evidence>
<dbReference type="InterPro" id="IPR050266">
    <property type="entry name" value="AB_hydrolase_sf"/>
</dbReference>
<dbReference type="InterPro" id="IPR029058">
    <property type="entry name" value="AB_hydrolase_fold"/>
</dbReference>
<gene>
    <name evidence="2" type="ORF">EXU30_18895</name>
</gene>
<dbReference type="Gene3D" id="3.40.50.1820">
    <property type="entry name" value="alpha/beta hydrolase"/>
    <property type="match status" value="1"/>
</dbReference>
<dbReference type="PRINTS" id="PR00111">
    <property type="entry name" value="ABHYDROLASE"/>
</dbReference>
<dbReference type="PANTHER" id="PTHR43798">
    <property type="entry name" value="MONOACYLGLYCEROL LIPASE"/>
    <property type="match status" value="1"/>
</dbReference>
<dbReference type="Pfam" id="PF00561">
    <property type="entry name" value="Abhydrolase_1"/>
    <property type="match status" value="1"/>
</dbReference>
<proteinExistence type="predicted"/>
<dbReference type="KEGG" id="smai:EXU30_18895"/>
<organism evidence="2 3">
    <name type="scientific">Shewanella maritima</name>
    <dbReference type="NCBI Taxonomy" id="2520507"/>
    <lineage>
        <taxon>Bacteria</taxon>
        <taxon>Pseudomonadati</taxon>
        <taxon>Pseudomonadota</taxon>
        <taxon>Gammaproteobacteria</taxon>
        <taxon>Alteromonadales</taxon>
        <taxon>Shewanellaceae</taxon>
        <taxon>Shewanella</taxon>
    </lineage>
</organism>
<keyword evidence="2" id="KW-0378">Hydrolase</keyword>
<dbReference type="AlphaFoldDB" id="A0A411PN62"/>
<protein>
    <submittedName>
        <fullName evidence="2">Alpha/beta hydrolase</fullName>
    </submittedName>
</protein>
<feature type="domain" description="AB hydrolase-1" evidence="1">
    <location>
        <begin position="30"/>
        <end position="280"/>
    </location>
</feature>
<name>A0A411PN62_9GAMM</name>
<dbReference type="GO" id="GO:0016787">
    <property type="term" value="F:hydrolase activity"/>
    <property type="evidence" value="ECO:0007669"/>
    <property type="project" value="UniProtKB-KW"/>
</dbReference>
<dbReference type="OrthoDB" id="149912at2"/>
<dbReference type="InterPro" id="IPR000073">
    <property type="entry name" value="AB_hydrolase_1"/>
</dbReference>
<evidence type="ECO:0000313" key="2">
    <source>
        <dbReference type="EMBL" id="QBF84982.1"/>
    </source>
</evidence>
<evidence type="ECO:0000259" key="1">
    <source>
        <dbReference type="Pfam" id="PF00561"/>
    </source>
</evidence>
<dbReference type="EMBL" id="CP036200">
    <property type="protein sequence ID" value="QBF84982.1"/>
    <property type="molecule type" value="Genomic_DNA"/>
</dbReference>
<dbReference type="PANTHER" id="PTHR43798:SF33">
    <property type="entry name" value="HYDROLASE, PUTATIVE (AFU_ORTHOLOGUE AFUA_2G14860)-RELATED"/>
    <property type="match status" value="1"/>
</dbReference>
<reference evidence="2 3" key="1">
    <citation type="submission" date="2019-02" db="EMBL/GenBank/DDBJ databases">
        <title>Shewanella sp. D4-2 isolated from Dokdo Island.</title>
        <authorList>
            <person name="Baek K."/>
        </authorList>
    </citation>
    <scope>NUCLEOTIDE SEQUENCE [LARGE SCALE GENOMIC DNA]</scope>
    <source>
        <strain evidence="2 3">D4-2</strain>
    </source>
</reference>
<dbReference type="SUPFAM" id="SSF53474">
    <property type="entry name" value="alpha/beta-Hydrolases"/>
    <property type="match status" value="1"/>
</dbReference>
<keyword evidence="3" id="KW-1185">Reference proteome</keyword>
<accession>A0A411PN62</accession>
<dbReference type="GO" id="GO:0016020">
    <property type="term" value="C:membrane"/>
    <property type="evidence" value="ECO:0007669"/>
    <property type="project" value="TreeGrafter"/>
</dbReference>
<dbReference type="Proteomes" id="UP000291106">
    <property type="component" value="Chromosome"/>
</dbReference>